<evidence type="ECO:0000313" key="1">
    <source>
        <dbReference type="Proteomes" id="UP000887579"/>
    </source>
</evidence>
<proteinExistence type="predicted"/>
<name>A0AC34FQT0_9BILA</name>
<dbReference type="Proteomes" id="UP000887579">
    <property type="component" value="Unplaced"/>
</dbReference>
<sequence>MDAINSSTLSLHIAAYENSNESDSADSESFKKKSEKTSFIKKWKNVKQVFNGTTTIVQNPFEFPRQQENRLIAKPEVVKFKASQQLLNPNQLLFPNFNDQNRNVSGAKSCDSYLTNALIESYCALPCIPPTSGYGPTTPSSFVASKSSSNIGLNAFAQFSRPGPRIHLGGQGLGPPPILPKSIKPIRREPSPEIIVRMSQNDVMSWKGYKYKGEEKVCEDTKQRLENISHNIIFSTLPAPGQPDILPFSESDSDNQEPADSRRRRKSKKNYAQLVLKPQKSAADIPLSSTMSLEEYMKNVKIDYLKAEKKPNFVCDKEWIFNLRKKDEENFMDINKEFTRMALFANPNERNEAFPAAASVSTVETLASESRTSLNRNYDPFADLFPMTSNSFDRPRRGLRSSASTVTASITNQVEPKCTVKTIATAAAKPIQSDDIIVLDDLNTLPDTSKISPQKQQSKNNPPKRKRNCRNFSSNTQKRQKQTASNPKKREHSRESDAAENADEKLERKAPPKKKRNTIPSTVSDEASLSFASINSRARPTRKCVSHINTNGIFIVASKTRPQRTRRPVNRYHNL</sequence>
<protein>
    <submittedName>
        <fullName evidence="2">Uncharacterized protein</fullName>
    </submittedName>
</protein>
<reference evidence="2" key="1">
    <citation type="submission" date="2022-11" db="UniProtKB">
        <authorList>
            <consortium name="WormBaseParasite"/>
        </authorList>
    </citation>
    <scope>IDENTIFICATION</scope>
</reference>
<evidence type="ECO:0000313" key="2">
    <source>
        <dbReference type="WBParaSite" id="ES5_v2.g19756.t1"/>
    </source>
</evidence>
<organism evidence="1 2">
    <name type="scientific">Panagrolaimus sp. ES5</name>
    <dbReference type="NCBI Taxonomy" id="591445"/>
    <lineage>
        <taxon>Eukaryota</taxon>
        <taxon>Metazoa</taxon>
        <taxon>Ecdysozoa</taxon>
        <taxon>Nematoda</taxon>
        <taxon>Chromadorea</taxon>
        <taxon>Rhabditida</taxon>
        <taxon>Tylenchina</taxon>
        <taxon>Panagrolaimomorpha</taxon>
        <taxon>Panagrolaimoidea</taxon>
        <taxon>Panagrolaimidae</taxon>
        <taxon>Panagrolaimus</taxon>
    </lineage>
</organism>
<dbReference type="WBParaSite" id="ES5_v2.g19756.t1">
    <property type="protein sequence ID" value="ES5_v2.g19756.t1"/>
    <property type="gene ID" value="ES5_v2.g19756"/>
</dbReference>
<accession>A0AC34FQT0</accession>